<sequence>MDMANETEKEHQEFLVLRLEQEYDADSERYSQLVERSAYRRFLKCDINLTKTKLQRLAQRGHQNAYLADLQTTLEQARKEFFADTDNKKNELQINQLKRNVSLTLSFDHNFLFRELLDRSPFEFNMRLSSATTTFKLRKE</sequence>
<dbReference type="AlphaFoldDB" id="A0A4U8V1R8"/>
<keyword evidence="2" id="KW-1185">Reference proteome</keyword>
<accession>A0A4U8V1R8</accession>
<protein>
    <submittedName>
        <fullName evidence="1">Uncharacterized protein</fullName>
    </submittedName>
</protein>
<proteinExistence type="predicted"/>
<evidence type="ECO:0000313" key="1">
    <source>
        <dbReference type="EMBL" id="TMS39841.1"/>
    </source>
</evidence>
<evidence type="ECO:0000313" key="2">
    <source>
        <dbReference type="Proteomes" id="UP000298663"/>
    </source>
</evidence>
<reference evidence="1 2" key="1">
    <citation type="journal article" date="2015" name="Genome Biol.">
        <title>Comparative genomics of Steinernema reveals deeply conserved gene regulatory networks.</title>
        <authorList>
            <person name="Dillman A.R."/>
            <person name="Macchietto M."/>
            <person name="Porter C.F."/>
            <person name="Rogers A."/>
            <person name="Williams B."/>
            <person name="Antoshechkin I."/>
            <person name="Lee M.M."/>
            <person name="Goodwin Z."/>
            <person name="Lu X."/>
            <person name="Lewis E.E."/>
            <person name="Goodrich-Blair H."/>
            <person name="Stock S.P."/>
            <person name="Adams B.J."/>
            <person name="Sternberg P.W."/>
            <person name="Mortazavi A."/>
        </authorList>
    </citation>
    <scope>NUCLEOTIDE SEQUENCE [LARGE SCALE GENOMIC DNA]</scope>
    <source>
        <strain evidence="1 2">ALL</strain>
    </source>
</reference>
<dbReference type="Proteomes" id="UP000298663">
    <property type="component" value="Chromosome X"/>
</dbReference>
<reference evidence="1 2" key="2">
    <citation type="journal article" date="2019" name="G3 (Bethesda)">
        <title>Hybrid Assembly of the Genome of the Entomopathogenic Nematode Steinernema carpocapsae Identifies the X-Chromosome.</title>
        <authorList>
            <person name="Serra L."/>
            <person name="Macchietto M."/>
            <person name="Macias-Munoz A."/>
            <person name="McGill C.J."/>
            <person name="Rodriguez I.M."/>
            <person name="Rodriguez B."/>
            <person name="Murad R."/>
            <person name="Mortazavi A."/>
        </authorList>
    </citation>
    <scope>NUCLEOTIDE SEQUENCE [LARGE SCALE GENOMIC DNA]</scope>
    <source>
        <strain evidence="1 2">ALL</strain>
    </source>
</reference>
<dbReference type="EMBL" id="CM016762">
    <property type="protein sequence ID" value="TMS39841.1"/>
    <property type="molecule type" value="Genomic_DNA"/>
</dbReference>
<name>A0A4U8V1R8_STECR</name>
<organism evidence="1 2">
    <name type="scientific">Steinernema carpocapsae</name>
    <name type="common">Entomopathogenic nematode</name>
    <dbReference type="NCBI Taxonomy" id="34508"/>
    <lineage>
        <taxon>Eukaryota</taxon>
        <taxon>Metazoa</taxon>
        <taxon>Ecdysozoa</taxon>
        <taxon>Nematoda</taxon>
        <taxon>Chromadorea</taxon>
        <taxon>Rhabditida</taxon>
        <taxon>Tylenchina</taxon>
        <taxon>Panagrolaimomorpha</taxon>
        <taxon>Strongyloidoidea</taxon>
        <taxon>Steinernematidae</taxon>
        <taxon>Steinernema</taxon>
    </lineage>
</organism>
<gene>
    <name evidence="1" type="ORF">L596_006309</name>
</gene>